<comment type="caution">
    <text evidence="3">The sequence shown here is derived from an EMBL/GenBank/DDBJ whole genome shotgun (WGS) entry which is preliminary data.</text>
</comment>
<evidence type="ECO:0000256" key="1">
    <source>
        <dbReference type="SAM" id="SignalP"/>
    </source>
</evidence>
<dbReference type="InterPro" id="IPR025887">
    <property type="entry name" value="Glyco_hydro_31_N_dom"/>
</dbReference>
<evidence type="ECO:0000313" key="4">
    <source>
        <dbReference type="Proteomes" id="UP000553632"/>
    </source>
</evidence>
<dbReference type="Proteomes" id="UP000553632">
    <property type="component" value="Unassembled WGS sequence"/>
</dbReference>
<feature type="non-terminal residue" evidence="3">
    <location>
        <position position="332"/>
    </location>
</feature>
<evidence type="ECO:0000259" key="2">
    <source>
        <dbReference type="Pfam" id="PF13802"/>
    </source>
</evidence>
<keyword evidence="1" id="KW-0732">Signal</keyword>
<reference evidence="3 4" key="1">
    <citation type="submission" date="2020-04" db="EMBL/GenBank/DDBJ databases">
        <title>Perkinsus olseni comparative genomics.</title>
        <authorList>
            <person name="Bogema D.R."/>
        </authorList>
    </citation>
    <scope>NUCLEOTIDE SEQUENCE [LARGE SCALE GENOMIC DNA]</scope>
    <source>
        <strain evidence="3 4">ATCC PRA-207</strain>
    </source>
</reference>
<dbReference type="Gene3D" id="2.60.40.1760">
    <property type="entry name" value="glycosyl hydrolase (family 31)"/>
    <property type="match status" value="1"/>
</dbReference>
<feature type="non-terminal residue" evidence="3">
    <location>
        <position position="1"/>
    </location>
</feature>
<dbReference type="EMBL" id="JABANO010026369">
    <property type="protein sequence ID" value="KAF4718652.1"/>
    <property type="molecule type" value="Genomic_DNA"/>
</dbReference>
<feature type="chain" id="PRO_5029784898" description="Glycoside hydrolase family 31 N-terminal domain-containing protein" evidence="1">
    <location>
        <begin position="22"/>
        <end position="332"/>
    </location>
</feature>
<sequence length="332" mass="36381">LACFMKASLLLAYLFIAAVVAEGPPRRTCSQTSFCRRYRDWIGLSVETRSSYYVPASPLCSSSTGTFNATVKLSALGEEGPDVFLLQLRFYEDGTVRFTMDENHALVGHIRTRYVIPSGDVIQHEHMPLAKDLEYTYSQEEKSSTFRVGKSIVVKLMHAGVVLTVAVDGQVVQTINSKNHLVIEGTRYEYNDKCPFNMPPSYDAKYIDPACSPGTHDGSWAEEYEGKTDEKPHGPSLVGVDVTFTEAYAAYGLQERGTTTSKLKIGGTSDLSLYRFFNLDYAGYPVDGDRAQGAIYGAIPTLTAVQEGPGPTTFTSSLLWVNPSDTLVALTG</sequence>
<protein>
    <recommendedName>
        <fullName evidence="2">Glycoside hydrolase family 31 N-terminal domain-containing protein</fullName>
    </recommendedName>
</protein>
<gene>
    <name evidence="3" type="ORF">FOZ63_005059</name>
</gene>
<keyword evidence="4" id="KW-1185">Reference proteome</keyword>
<organism evidence="3 4">
    <name type="scientific">Perkinsus olseni</name>
    <name type="common">Perkinsus atlanticus</name>
    <dbReference type="NCBI Taxonomy" id="32597"/>
    <lineage>
        <taxon>Eukaryota</taxon>
        <taxon>Sar</taxon>
        <taxon>Alveolata</taxon>
        <taxon>Perkinsozoa</taxon>
        <taxon>Perkinsea</taxon>
        <taxon>Perkinsida</taxon>
        <taxon>Perkinsidae</taxon>
        <taxon>Perkinsus</taxon>
    </lineage>
</organism>
<accession>A0A7J6RE39</accession>
<name>A0A7J6RE39_PEROL</name>
<dbReference type="AlphaFoldDB" id="A0A7J6RE39"/>
<evidence type="ECO:0000313" key="3">
    <source>
        <dbReference type="EMBL" id="KAF4718652.1"/>
    </source>
</evidence>
<feature type="signal peptide" evidence="1">
    <location>
        <begin position="1"/>
        <end position="21"/>
    </location>
</feature>
<proteinExistence type="predicted"/>
<dbReference type="Pfam" id="PF13802">
    <property type="entry name" value="Gal_mutarotas_2"/>
    <property type="match status" value="1"/>
</dbReference>
<feature type="domain" description="Glycoside hydrolase family 31 N-terminal" evidence="2">
    <location>
        <begin position="86"/>
        <end position="326"/>
    </location>
</feature>